<proteinExistence type="predicted"/>
<protein>
    <submittedName>
        <fullName evidence="3">Uncharacterized protein</fullName>
    </submittedName>
</protein>
<feature type="compositionally biased region" description="Basic residues" evidence="1">
    <location>
        <begin position="8"/>
        <end position="18"/>
    </location>
</feature>
<evidence type="ECO:0000313" key="2">
    <source>
        <dbReference type="Proteomes" id="UP000492821"/>
    </source>
</evidence>
<reference evidence="3" key="2">
    <citation type="submission" date="2020-10" db="UniProtKB">
        <authorList>
            <consortium name="WormBaseParasite"/>
        </authorList>
    </citation>
    <scope>IDENTIFICATION</scope>
</reference>
<feature type="region of interest" description="Disordered" evidence="1">
    <location>
        <begin position="1"/>
        <end position="101"/>
    </location>
</feature>
<organism evidence="2 3">
    <name type="scientific">Panagrellus redivivus</name>
    <name type="common">Microworm</name>
    <dbReference type="NCBI Taxonomy" id="6233"/>
    <lineage>
        <taxon>Eukaryota</taxon>
        <taxon>Metazoa</taxon>
        <taxon>Ecdysozoa</taxon>
        <taxon>Nematoda</taxon>
        <taxon>Chromadorea</taxon>
        <taxon>Rhabditida</taxon>
        <taxon>Tylenchina</taxon>
        <taxon>Panagrolaimomorpha</taxon>
        <taxon>Panagrolaimoidea</taxon>
        <taxon>Panagrolaimidae</taxon>
        <taxon>Panagrellus</taxon>
    </lineage>
</organism>
<reference evidence="2" key="1">
    <citation type="journal article" date="2013" name="Genetics">
        <title>The draft genome and transcriptome of Panagrellus redivivus are shaped by the harsh demands of a free-living lifestyle.</title>
        <authorList>
            <person name="Srinivasan J."/>
            <person name="Dillman A.R."/>
            <person name="Macchietto M.G."/>
            <person name="Heikkinen L."/>
            <person name="Lakso M."/>
            <person name="Fracchia K.M."/>
            <person name="Antoshechkin I."/>
            <person name="Mortazavi A."/>
            <person name="Wong G."/>
            <person name="Sternberg P.W."/>
        </authorList>
    </citation>
    <scope>NUCLEOTIDE SEQUENCE [LARGE SCALE GENOMIC DNA]</scope>
    <source>
        <strain evidence="2">MT8872</strain>
    </source>
</reference>
<dbReference type="WBParaSite" id="Pan_g5695.t1">
    <property type="protein sequence ID" value="Pan_g5695.t1"/>
    <property type="gene ID" value="Pan_g5695"/>
</dbReference>
<feature type="compositionally biased region" description="Basic and acidic residues" evidence="1">
    <location>
        <begin position="31"/>
        <end position="40"/>
    </location>
</feature>
<feature type="compositionally biased region" description="Low complexity" evidence="1">
    <location>
        <begin position="61"/>
        <end position="70"/>
    </location>
</feature>
<sequence>MGNDTPPKKKLKKKKKVKPVIPKTLTANIGELRRNEMKEEPPEEFVNTAPKKAAPPPPPKTSDSSSSESANFETIKTSGVQASPTGSKESSIPKRPTKVVHGSKEDKVIEYKIDIGRTYSQSSGTLSYDSCFVPDQAKFNTYRALGSTQKHPNQNAQQSKKVEVVGKFADAIPFDPATFSGLVKGETCPPGAGPTPEYLCGRREIQLAKESINAAIDEYLNTDRDDLDLIVRVQRRGPFPIVSLTVTTNPRCNIATSIASDGGESMTSSAAQSSTIVASTSDATTARSFTNLVSSAFNLLVGVIRPCIKPSQ</sequence>
<name>A0A7E4W2A3_PANRE</name>
<accession>A0A7E4W2A3</accession>
<feature type="compositionally biased region" description="Polar residues" evidence="1">
    <location>
        <begin position="71"/>
        <end position="90"/>
    </location>
</feature>
<keyword evidence="2" id="KW-1185">Reference proteome</keyword>
<dbReference type="Proteomes" id="UP000492821">
    <property type="component" value="Unassembled WGS sequence"/>
</dbReference>
<evidence type="ECO:0000256" key="1">
    <source>
        <dbReference type="SAM" id="MobiDB-lite"/>
    </source>
</evidence>
<evidence type="ECO:0000313" key="3">
    <source>
        <dbReference type="WBParaSite" id="Pan_g5695.t1"/>
    </source>
</evidence>
<dbReference type="AlphaFoldDB" id="A0A7E4W2A3"/>